<dbReference type="Pfam" id="PF00176">
    <property type="entry name" value="SNF2-rel_dom"/>
    <property type="match status" value="1"/>
</dbReference>
<proteinExistence type="predicted"/>
<evidence type="ECO:0000256" key="2">
    <source>
        <dbReference type="ARBA" id="ARBA00022801"/>
    </source>
</evidence>
<dbReference type="Gene3D" id="3.40.50.10810">
    <property type="entry name" value="Tandem AAA-ATPase domain"/>
    <property type="match status" value="2"/>
</dbReference>
<dbReference type="PANTHER" id="PTHR45626">
    <property type="entry name" value="TRANSCRIPTION TERMINATION FACTOR 2-RELATED"/>
    <property type="match status" value="1"/>
</dbReference>
<gene>
    <name evidence="6" type="ORF">NCGR_LOCUS45526</name>
</gene>
<dbReference type="AlphaFoldDB" id="A0A811QZZ7"/>
<organism evidence="6 7">
    <name type="scientific">Miscanthus lutarioriparius</name>
    <dbReference type="NCBI Taxonomy" id="422564"/>
    <lineage>
        <taxon>Eukaryota</taxon>
        <taxon>Viridiplantae</taxon>
        <taxon>Streptophyta</taxon>
        <taxon>Embryophyta</taxon>
        <taxon>Tracheophyta</taxon>
        <taxon>Spermatophyta</taxon>
        <taxon>Magnoliopsida</taxon>
        <taxon>Liliopsida</taxon>
        <taxon>Poales</taxon>
        <taxon>Poaceae</taxon>
        <taxon>PACMAD clade</taxon>
        <taxon>Panicoideae</taxon>
        <taxon>Andropogonodae</taxon>
        <taxon>Andropogoneae</taxon>
        <taxon>Saccharinae</taxon>
        <taxon>Miscanthus</taxon>
    </lineage>
</organism>
<dbReference type="GO" id="GO:0005634">
    <property type="term" value="C:nucleus"/>
    <property type="evidence" value="ECO:0007669"/>
    <property type="project" value="TreeGrafter"/>
</dbReference>
<dbReference type="PROSITE" id="PS51192">
    <property type="entry name" value="HELICASE_ATP_BIND_1"/>
    <property type="match status" value="1"/>
</dbReference>
<evidence type="ECO:0000313" key="7">
    <source>
        <dbReference type="Proteomes" id="UP000604825"/>
    </source>
</evidence>
<feature type="region of interest" description="Disordered" evidence="4">
    <location>
        <begin position="18"/>
        <end position="77"/>
    </location>
</feature>
<dbReference type="InterPro" id="IPR000330">
    <property type="entry name" value="SNF2_N"/>
</dbReference>
<dbReference type="GO" id="GO:0005524">
    <property type="term" value="F:ATP binding"/>
    <property type="evidence" value="ECO:0007669"/>
    <property type="project" value="UniProtKB-KW"/>
</dbReference>
<dbReference type="InterPro" id="IPR014001">
    <property type="entry name" value="Helicase_ATP-bd"/>
</dbReference>
<dbReference type="InterPro" id="IPR038718">
    <property type="entry name" value="SNF2-like_sf"/>
</dbReference>
<dbReference type="Proteomes" id="UP000604825">
    <property type="component" value="Unassembled WGS sequence"/>
</dbReference>
<evidence type="ECO:0000313" key="6">
    <source>
        <dbReference type="EMBL" id="CAD6262148.1"/>
    </source>
</evidence>
<dbReference type="InterPro" id="IPR027417">
    <property type="entry name" value="P-loop_NTPase"/>
</dbReference>
<keyword evidence="2" id="KW-0378">Hydrolase</keyword>
<dbReference type="OrthoDB" id="694225at2759"/>
<evidence type="ECO:0000256" key="4">
    <source>
        <dbReference type="SAM" id="MobiDB-lite"/>
    </source>
</evidence>
<dbReference type="SUPFAM" id="SSF52540">
    <property type="entry name" value="P-loop containing nucleoside triphosphate hydrolases"/>
    <property type="match status" value="1"/>
</dbReference>
<dbReference type="PANTHER" id="PTHR45626:SF3">
    <property type="entry name" value="OS04G0629300 PROTEIN"/>
    <property type="match status" value="1"/>
</dbReference>
<sequence>MTPRRWLGRFPLPAELRRHRCPCPRRPDAPSRGEKEQAAPAGCREPKVAGAAAPERPRRAITVTGGAGADGGRRSRSVLLLPQGSPFRSTRPHTLGRRVMPPLFPSSCNCNSFEVVDGLGKERQPEEEGFSHHSERAVYKEYLQSIHREYREQDLPEGLMSVPLYKHQTINIFFTGPLIFYKYDKADSKPSSQIENCQTFCDMLRKDLMALDWMLFRENSSHCAGGILADEQGLGKTIEVIALILKERPQQSKFMSIDSDREATVVNKEPKDETLNKIGFIIKSLVVLFRQKPACHVTNVKPYVDRTSSIAKSAGGTLMVCPKCILTQWNEELSQKITKDAGLSVLVYHGCSKTMDSQELTKHDVVITTYQMVKQHFTSRKKGVKKKLSASNGHNSNPIAGVRWFRIVLDEAHEIKNCDSLVAQACWELEAERRWCISGTPMQNKFGDLYSYLRFLRYKPYSEHSSFRSLLKKQNSTYASRGKTKLEILLGIVLLRRTKELITTTMKDITKSQEKRVS</sequence>
<dbReference type="GO" id="GO:0016787">
    <property type="term" value="F:hydrolase activity"/>
    <property type="evidence" value="ECO:0007669"/>
    <property type="project" value="UniProtKB-KW"/>
</dbReference>
<feature type="domain" description="Helicase ATP-binding" evidence="5">
    <location>
        <begin position="217"/>
        <end position="459"/>
    </location>
</feature>
<dbReference type="CDD" id="cd18008">
    <property type="entry name" value="DEXDc_SHPRH-like"/>
    <property type="match status" value="1"/>
</dbReference>
<name>A0A811QZZ7_9POAL</name>
<evidence type="ECO:0000256" key="1">
    <source>
        <dbReference type="ARBA" id="ARBA00022741"/>
    </source>
</evidence>
<dbReference type="SMART" id="SM00487">
    <property type="entry name" value="DEXDc"/>
    <property type="match status" value="1"/>
</dbReference>
<reference evidence="6" key="1">
    <citation type="submission" date="2020-10" db="EMBL/GenBank/DDBJ databases">
        <authorList>
            <person name="Han B."/>
            <person name="Lu T."/>
            <person name="Zhao Q."/>
            <person name="Huang X."/>
            <person name="Zhao Y."/>
        </authorList>
    </citation>
    <scope>NUCLEOTIDE SEQUENCE</scope>
</reference>
<keyword evidence="7" id="KW-1185">Reference proteome</keyword>
<evidence type="ECO:0000259" key="5">
    <source>
        <dbReference type="PROSITE" id="PS51192"/>
    </source>
</evidence>
<feature type="compositionally biased region" description="Basic and acidic residues" evidence="4">
    <location>
        <begin position="25"/>
        <end position="37"/>
    </location>
</feature>
<protein>
    <recommendedName>
        <fullName evidence="5">Helicase ATP-binding domain-containing protein</fullName>
    </recommendedName>
</protein>
<dbReference type="GO" id="GO:0006281">
    <property type="term" value="P:DNA repair"/>
    <property type="evidence" value="ECO:0007669"/>
    <property type="project" value="TreeGrafter"/>
</dbReference>
<evidence type="ECO:0000256" key="3">
    <source>
        <dbReference type="ARBA" id="ARBA00022840"/>
    </source>
</evidence>
<keyword evidence="3" id="KW-0067">ATP-binding</keyword>
<comment type="caution">
    <text evidence="6">The sequence shown here is derived from an EMBL/GenBank/DDBJ whole genome shotgun (WGS) entry which is preliminary data.</text>
</comment>
<keyword evidence="1" id="KW-0547">Nucleotide-binding</keyword>
<dbReference type="GO" id="GO:0008094">
    <property type="term" value="F:ATP-dependent activity, acting on DNA"/>
    <property type="evidence" value="ECO:0007669"/>
    <property type="project" value="TreeGrafter"/>
</dbReference>
<dbReference type="EMBL" id="CAJGYO010000012">
    <property type="protein sequence ID" value="CAD6262148.1"/>
    <property type="molecule type" value="Genomic_DNA"/>
</dbReference>
<dbReference type="InterPro" id="IPR050628">
    <property type="entry name" value="SNF2_RAD54_helicase_TF"/>
</dbReference>
<accession>A0A811QZZ7</accession>